<accession>A0A2S4VZ39</accession>
<dbReference type="VEuPathDB" id="FungiDB:PSHT_11915"/>
<dbReference type="Pfam" id="PF05699">
    <property type="entry name" value="Dimer_Tnp_hAT"/>
    <property type="match status" value="1"/>
</dbReference>
<gene>
    <name evidence="3" type="ORF">PSTT_02593</name>
</gene>
<name>A0A2S4VZ39_9BASI</name>
<evidence type="ECO:0000259" key="2">
    <source>
        <dbReference type="Pfam" id="PF05699"/>
    </source>
</evidence>
<proteinExistence type="predicted"/>
<dbReference type="EMBL" id="PKSL01000016">
    <property type="protein sequence ID" value="POW14793.1"/>
    <property type="molecule type" value="Genomic_DNA"/>
</dbReference>
<protein>
    <recommendedName>
        <fullName evidence="2">HAT C-terminal dimerisation domain-containing protein</fullName>
    </recommendedName>
</protein>
<keyword evidence="4" id="KW-1185">Reference proteome</keyword>
<evidence type="ECO:0000256" key="1">
    <source>
        <dbReference type="SAM" id="MobiDB-lite"/>
    </source>
</evidence>
<organism evidence="3 4">
    <name type="scientific">Puccinia striiformis</name>
    <dbReference type="NCBI Taxonomy" id="27350"/>
    <lineage>
        <taxon>Eukaryota</taxon>
        <taxon>Fungi</taxon>
        <taxon>Dikarya</taxon>
        <taxon>Basidiomycota</taxon>
        <taxon>Pucciniomycotina</taxon>
        <taxon>Pucciniomycetes</taxon>
        <taxon>Pucciniales</taxon>
        <taxon>Pucciniaceae</taxon>
        <taxon>Puccinia</taxon>
    </lineage>
</organism>
<dbReference type="InterPro" id="IPR008906">
    <property type="entry name" value="HATC_C_dom"/>
</dbReference>
<dbReference type="InterPro" id="IPR012337">
    <property type="entry name" value="RNaseH-like_sf"/>
</dbReference>
<feature type="region of interest" description="Disordered" evidence="1">
    <location>
        <begin position="54"/>
        <end position="75"/>
    </location>
</feature>
<comment type="caution">
    <text evidence="3">The sequence shown here is derived from an EMBL/GenBank/DDBJ whole genome shotgun (WGS) entry which is preliminary data.</text>
</comment>
<dbReference type="VEuPathDB" id="FungiDB:PSTT_02593"/>
<dbReference type="SUPFAM" id="SSF53098">
    <property type="entry name" value="Ribonuclease H-like"/>
    <property type="match status" value="1"/>
</dbReference>
<reference evidence="3" key="1">
    <citation type="submission" date="2017-12" db="EMBL/GenBank/DDBJ databases">
        <title>Gene loss provides genomic basis for host adaptation in cereal stripe rust fungi.</title>
        <authorList>
            <person name="Xia C."/>
        </authorList>
    </citation>
    <scope>NUCLEOTIDE SEQUENCE [LARGE SCALE GENOMIC DNA]</scope>
    <source>
        <strain evidence="3">93-210</strain>
    </source>
</reference>
<feature type="domain" description="HAT C-terminal dimerisation" evidence="2">
    <location>
        <begin position="115"/>
        <end position="170"/>
    </location>
</feature>
<evidence type="ECO:0000313" key="4">
    <source>
        <dbReference type="Proteomes" id="UP000239156"/>
    </source>
</evidence>
<evidence type="ECO:0000313" key="3">
    <source>
        <dbReference type="EMBL" id="POW14793.1"/>
    </source>
</evidence>
<dbReference type="Proteomes" id="UP000239156">
    <property type="component" value="Unassembled WGS sequence"/>
</dbReference>
<dbReference type="AlphaFoldDB" id="A0A2S4VZ39"/>
<sequence>MACDTLILVTLVQPCYRLTVFILVFGEGSSEVDRCNQLIQQEFTRFKAQISTQAATSKPSTSNANPKGSSSASTDSTGLMARLASLNKKKPSAQELQSFLTADLVFKAYGITDWQLPLRWWKAHSTLYPTIALMARSYLAASAGSCAVERLFSAASDVCSNSWGRLLPTTMSRGCTNHCTKDA</sequence>
<dbReference type="GO" id="GO:0046983">
    <property type="term" value="F:protein dimerization activity"/>
    <property type="evidence" value="ECO:0007669"/>
    <property type="project" value="InterPro"/>
</dbReference>